<evidence type="ECO:0000259" key="2">
    <source>
        <dbReference type="Pfam" id="PF00296"/>
    </source>
</evidence>
<evidence type="ECO:0000313" key="4">
    <source>
        <dbReference type="Proteomes" id="UP001596523"/>
    </source>
</evidence>
<dbReference type="InterPro" id="IPR036661">
    <property type="entry name" value="Luciferase-like_sf"/>
</dbReference>
<reference evidence="4" key="1">
    <citation type="journal article" date="2019" name="Int. J. Syst. Evol. Microbiol.">
        <title>The Global Catalogue of Microorganisms (GCM) 10K type strain sequencing project: providing services to taxonomists for standard genome sequencing and annotation.</title>
        <authorList>
            <consortium name="The Broad Institute Genomics Platform"/>
            <consortium name="The Broad Institute Genome Sequencing Center for Infectious Disease"/>
            <person name="Wu L."/>
            <person name="Ma J."/>
        </authorList>
    </citation>
    <scope>NUCLEOTIDE SEQUENCE [LARGE SCALE GENOMIC DNA]</scope>
    <source>
        <strain evidence="4">SYNS20</strain>
    </source>
</reference>
<dbReference type="InterPro" id="IPR011251">
    <property type="entry name" value="Luciferase-like_dom"/>
</dbReference>
<keyword evidence="4" id="KW-1185">Reference proteome</keyword>
<gene>
    <name evidence="3" type="ORF">ACFQVC_29060</name>
</gene>
<dbReference type="RefSeq" id="WP_381836071.1">
    <property type="nucleotide sequence ID" value="NZ_JBHTCF010000014.1"/>
</dbReference>
<dbReference type="EC" id="1.-.-.-" evidence="3"/>
<comment type="caution">
    <text evidence="3">The sequence shown here is derived from an EMBL/GenBank/DDBJ whole genome shotgun (WGS) entry which is preliminary data.</text>
</comment>
<accession>A0ABW2JS85</accession>
<evidence type="ECO:0000313" key="3">
    <source>
        <dbReference type="EMBL" id="MFC7308258.1"/>
    </source>
</evidence>
<dbReference type="Proteomes" id="UP001596523">
    <property type="component" value="Unassembled WGS sequence"/>
</dbReference>
<dbReference type="GO" id="GO:0016491">
    <property type="term" value="F:oxidoreductase activity"/>
    <property type="evidence" value="ECO:0007669"/>
    <property type="project" value="UniProtKB-KW"/>
</dbReference>
<dbReference type="EMBL" id="JBHTCF010000014">
    <property type="protein sequence ID" value="MFC7308258.1"/>
    <property type="molecule type" value="Genomic_DNA"/>
</dbReference>
<feature type="domain" description="Luciferase-like" evidence="2">
    <location>
        <begin position="22"/>
        <end position="294"/>
    </location>
</feature>
<dbReference type="Pfam" id="PF00296">
    <property type="entry name" value="Bac_luciferase"/>
    <property type="match status" value="1"/>
</dbReference>
<dbReference type="InterPro" id="IPR050766">
    <property type="entry name" value="Bact_Lucif_Oxidored"/>
</dbReference>
<dbReference type="NCBIfam" id="TIGR03558">
    <property type="entry name" value="oxido_grp_1"/>
    <property type="match status" value="1"/>
</dbReference>
<dbReference type="Gene3D" id="3.20.20.30">
    <property type="entry name" value="Luciferase-like domain"/>
    <property type="match status" value="1"/>
</dbReference>
<dbReference type="SUPFAM" id="SSF51679">
    <property type="entry name" value="Bacterial luciferase-like"/>
    <property type="match status" value="1"/>
</dbReference>
<dbReference type="PANTHER" id="PTHR30137:SF6">
    <property type="entry name" value="LUCIFERASE-LIKE MONOOXYGENASE"/>
    <property type="match status" value="1"/>
</dbReference>
<sequence>MPHLPLSALEVAVVQRDFPPSASLRNCEAAAREFDRLGYHRLWFAEHHHSPAIGVFPPPIMTAHIAAATSHLRVGSGGVLAPNHAPLTVAEQFTTLAALHEGRIDLGIGRGPGTFHEGTARALRRGADPATDEEYRRDVAAILDHLRECSLGQLPEPWLLASSEAGAAVAALLGLPIAVAHHIRPQNTVRVLGRYREEFRPSAWREDPYALLCVETVCADTEERAAELKRPMDIIKSRLLAGQAEEPFVSPAAAADHRFTAEESEQLAAFGAHQAYGTPESVASRLTQLADATAADELMLVTPVYDVADRVRSFELVAKALAAGS</sequence>
<proteinExistence type="predicted"/>
<comment type="similarity">
    <text evidence="1">To bacterial alkanal monooxygenase alpha and beta chains.</text>
</comment>
<dbReference type="InterPro" id="IPR019949">
    <property type="entry name" value="CmoO-like"/>
</dbReference>
<organism evidence="3 4">
    <name type="scientific">Streptomyces monticola</name>
    <dbReference type="NCBI Taxonomy" id="2666263"/>
    <lineage>
        <taxon>Bacteria</taxon>
        <taxon>Bacillati</taxon>
        <taxon>Actinomycetota</taxon>
        <taxon>Actinomycetes</taxon>
        <taxon>Kitasatosporales</taxon>
        <taxon>Streptomycetaceae</taxon>
        <taxon>Streptomyces</taxon>
    </lineage>
</organism>
<evidence type="ECO:0000256" key="1">
    <source>
        <dbReference type="ARBA" id="ARBA00007789"/>
    </source>
</evidence>
<name>A0ABW2JS85_9ACTN</name>
<dbReference type="PANTHER" id="PTHR30137">
    <property type="entry name" value="LUCIFERASE-LIKE MONOOXYGENASE"/>
    <property type="match status" value="1"/>
</dbReference>
<keyword evidence="3" id="KW-0560">Oxidoreductase</keyword>
<protein>
    <submittedName>
        <fullName evidence="3">MsnO8 family LLM class oxidoreductase</fullName>
        <ecNumber evidence="3">1.-.-.-</ecNumber>
    </submittedName>
</protein>